<gene>
    <name evidence="13" type="ORF">GUY60_26820</name>
</gene>
<comment type="subcellular location">
    <subcellularLocation>
        <location evidence="1">Cell membrane</location>
        <topology evidence="1">Peripheral membrane protein</topology>
        <orientation evidence="1">Cytoplasmic side</orientation>
    </subcellularLocation>
</comment>
<dbReference type="EMBL" id="JAAAHS010000269">
    <property type="protein sequence ID" value="NBE54974.1"/>
    <property type="molecule type" value="Genomic_DNA"/>
</dbReference>
<dbReference type="InterPro" id="IPR050763">
    <property type="entry name" value="ABC_transporter_ATP-binding"/>
</dbReference>
<evidence type="ECO:0000256" key="6">
    <source>
        <dbReference type="ARBA" id="ARBA00022840"/>
    </source>
</evidence>
<dbReference type="OrthoDB" id="9804819at2"/>
<dbReference type="InterPro" id="IPR005894">
    <property type="entry name" value="DrrA"/>
</dbReference>
<protein>
    <recommendedName>
        <fullName evidence="2">ABC-type xenobiotic transporter</fullName>
        <ecNumber evidence="2">7.6.2.2</ecNumber>
    </recommendedName>
</protein>
<evidence type="ECO:0000256" key="2">
    <source>
        <dbReference type="ARBA" id="ARBA00012191"/>
    </source>
</evidence>
<evidence type="ECO:0000256" key="7">
    <source>
        <dbReference type="ARBA" id="ARBA00022967"/>
    </source>
</evidence>
<evidence type="ECO:0000256" key="10">
    <source>
        <dbReference type="ARBA" id="ARBA00049985"/>
    </source>
</evidence>
<evidence type="ECO:0000259" key="12">
    <source>
        <dbReference type="PROSITE" id="PS50893"/>
    </source>
</evidence>
<dbReference type="InterPro" id="IPR003593">
    <property type="entry name" value="AAA+_ATPase"/>
</dbReference>
<feature type="compositionally biased region" description="Basic and acidic residues" evidence="11">
    <location>
        <begin position="336"/>
        <end position="353"/>
    </location>
</feature>
<dbReference type="Gene3D" id="3.40.50.300">
    <property type="entry name" value="P-loop containing nucleotide triphosphate hydrolases"/>
    <property type="match status" value="1"/>
</dbReference>
<dbReference type="PANTHER" id="PTHR42711">
    <property type="entry name" value="ABC TRANSPORTER ATP-BINDING PROTEIN"/>
    <property type="match status" value="1"/>
</dbReference>
<keyword evidence="7" id="KW-1278">Translocase</keyword>
<feature type="region of interest" description="Disordered" evidence="11">
    <location>
        <begin position="323"/>
        <end position="353"/>
    </location>
</feature>
<evidence type="ECO:0000313" key="14">
    <source>
        <dbReference type="Proteomes" id="UP000598297"/>
    </source>
</evidence>
<dbReference type="FunFam" id="3.40.50.300:FF:000589">
    <property type="entry name" value="ABC transporter, ATP-binding subunit"/>
    <property type="match status" value="1"/>
</dbReference>
<dbReference type="GO" id="GO:0043215">
    <property type="term" value="P:daunorubicin transport"/>
    <property type="evidence" value="ECO:0007669"/>
    <property type="project" value="InterPro"/>
</dbReference>
<reference evidence="13" key="1">
    <citation type="submission" date="2020-01" db="EMBL/GenBank/DDBJ databases">
        <title>Whole-genome analyses of novel actinobacteria.</title>
        <authorList>
            <person name="Sahin N."/>
        </authorList>
    </citation>
    <scope>NUCLEOTIDE SEQUENCE</scope>
    <source>
        <strain evidence="13">YC537</strain>
    </source>
</reference>
<dbReference type="InterPro" id="IPR003439">
    <property type="entry name" value="ABC_transporter-like_ATP-bd"/>
</dbReference>
<dbReference type="PANTHER" id="PTHR42711:SF19">
    <property type="entry name" value="DOXORUBICIN RESISTANCE ATP-BINDING PROTEIN DRRA"/>
    <property type="match status" value="1"/>
</dbReference>
<keyword evidence="4" id="KW-1003">Cell membrane</keyword>
<dbReference type="GO" id="GO:0005886">
    <property type="term" value="C:plasma membrane"/>
    <property type="evidence" value="ECO:0007669"/>
    <property type="project" value="UniProtKB-SubCell"/>
</dbReference>
<evidence type="ECO:0000256" key="11">
    <source>
        <dbReference type="SAM" id="MobiDB-lite"/>
    </source>
</evidence>
<dbReference type="EC" id="7.6.2.2" evidence="2"/>
<dbReference type="SMART" id="SM00382">
    <property type="entry name" value="AAA"/>
    <property type="match status" value="1"/>
</dbReference>
<dbReference type="GO" id="GO:0046677">
    <property type="term" value="P:response to antibiotic"/>
    <property type="evidence" value="ECO:0007669"/>
    <property type="project" value="UniProtKB-KW"/>
</dbReference>
<evidence type="ECO:0000256" key="1">
    <source>
        <dbReference type="ARBA" id="ARBA00004413"/>
    </source>
</evidence>
<evidence type="ECO:0000256" key="4">
    <source>
        <dbReference type="ARBA" id="ARBA00022475"/>
    </source>
</evidence>
<dbReference type="Pfam" id="PF00005">
    <property type="entry name" value="ABC_tran"/>
    <property type="match status" value="1"/>
</dbReference>
<dbReference type="NCBIfam" id="TIGR01188">
    <property type="entry name" value="drrA"/>
    <property type="match status" value="1"/>
</dbReference>
<sequence>MTNQTGRSTGLAIETAGLVKTFGDNRAVDGVDLRVPAGTVYGVLGPNGAGKTTAVKMLATLLRPDGGEAHIFGHDVVREADAVRGRVSLTGQYASVDEDLTGTENLVLLGRLTGHSKRASAQRAEQLLEAFGLTEAAARQVKNYSGGMRRRIDIAASILNTPDLLFLDEPTTGLDPRSRNQVWDIVRAVVAQGTTVLLTTQYLDEADQLASRIAVIDKGRVIAEGTKGELKSSVGAGAVHLRLRDPERRPEAEQLLKATLDAEVQLEADPLALTARVGNGDADGLGATEKASRALAELARAGITVDNFSLGQPSLDEVFLALTDRPNSQGGATGTRNEERNATRTDKQEEAAA</sequence>
<evidence type="ECO:0000313" key="13">
    <source>
        <dbReference type="EMBL" id="NBE54974.1"/>
    </source>
</evidence>
<dbReference type="PROSITE" id="PS50893">
    <property type="entry name" value="ABC_TRANSPORTER_2"/>
    <property type="match status" value="1"/>
</dbReference>
<evidence type="ECO:0000256" key="3">
    <source>
        <dbReference type="ARBA" id="ARBA00022448"/>
    </source>
</evidence>
<feature type="domain" description="ABC transporter" evidence="12">
    <location>
        <begin position="13"/>
        <end position="243"/>
    </location>
</feature>
<dbReference type="GO" id="GO:1900753">
    <property type="term" value="P:doxorubicin transport"/>
    <property type="evidence" value="ECO:0007669"/>
    <property type="project" value="InterPro"/>
</dbReference>
<accession>A0A964UT65</accession>
<comment type="similarity">
    <text evidence="10">Belongs to the ABC transporter superfamily. Drug exporter-1 (DrugE1) (TC 3.A.1.105) family.</text>
</comment>
<comment type="caution">
    <text evidence="13">The sequence shown here is derived from an EMBL/GenBank/DDBJ whole genome shotgun (WGS) entry which is preliminary data.</text>
</comment>
<dbReference type="GO" id="GO:0005524">
    <property type="term" value="F:ATP binding"/>
    <property type="evidence" value="ECO:0007669"/>
    <property type="project" value="UniProtKB-KW"/>
</dbReference>
<keyword evidence="14" id="KW-1185">Reference proteome</keyword>
<dbReference type="GO" id="GO:0016887">
    <property type="term" value="F:ATP hydrolysis activity"/>
    <property type="evidence" value="ECO:0007669"/>
    <property type="project" value="InterPro"/>
</dbReference>
<organism evidence="13 14">
    <name type="scientific">Streptomyces boluensis</name>
    <dbReference type="NCBI Taxonomy" id="1775135"/>
    <lineage>
        <taxon>Bacteria</taxon>
        <taxon>Bacillati</taxon>
        <taxon>Actinomycetota</taxon>
        <taxon>Actinomycetes</taxon>
        <taxon>Kitasatosporales</taxon>
        <taxon>Streptomycetaceae</taxon>
        <taxon>Streptomyces</taxon>
    </lineage>
</organism>
<dbReference type="Proteomes" id="UP000598297">
    <property type="component" value="Unassembled WGS sequence"/>
</dbReference>
<dbReference type="RefSeq" id="WP_161702303.1">
    <property type="nucleotide sequence ID" value="NZ_JAAAHS010000269.1"/>
</dbReference>
<dbReference type="InterPro" id="IPR017871">
    <property type="entry name" value="ABC_transporter-like_CS"/>
</dbReference>
<keyword evidence="3" id="KW-0813">Transport</keyword>
<dbReference type="PROSITE" id="PS00211">
    <property type="entry name" value="ABC_TRANSPORTER_1"/>
    <property type="match status" value="1"/>
</dbReference>
<keyword evidence="6 13" id="KW-0067">ATP-binding</keyword>
<dbReference type="SUPFAM" id="SSF52540">
    <property type="entry name" value="P-loop containing nucleoside triphosphate hydrolases"/>
    <property type="match status" value="1"/>
</dbReference>
<evidence type="ECO:0000256" key="8">
    <source>
        <dbReference type="ARBA" id="ARBA00023136"/>
    </source>
</evidence>
<proteinExistence type="inferred from homology"/>
<dbReference type="InterPro" id="IPR027417">
    <property type="entry name" value="P-loop_NTPase"/>
</dbReference>
<evidence type="ECO:0000256" key="9">
    <source>
        <dbReference type="ARBA" id="ARBA00023251"/>
    </source>
</evidence>
<evidence type="ECO:0000256" key="5">
    <source>
        <dbReference type="ARBA" id="ARBA00022741"/>
    </source>
</evidence>
<dbReference type="GO" id="GO:0008559">
    <property type="term" value="F:ABC-type xenobiotic transporter activity"/>
    <property type="evidence" value="ECO:0007669"/>
    <property type="project" value="UniProtKB-EC"/>
</dbReference>
<keyword evidence="8" id="KW-0472">Membrane</keyword>
<name>A0A964UT65_9ACTN</name>
<keyword evidence="5" id="KW-0547">Nucleotide-binding</keyword>
<dbReference type="AlphaFoldDB" id="A0A964UT65"/>
<keyword evidence="9" id="KW-0046">Antibiotic resistance</keyword>